<keyword evidence="2" id="KW-0812">Transmembrane</keyword>
<keyword evidence="3" id="KW-0732">Signal</keyword>
<dbReference type="EMBL" id="JBDIME010000029">
    <property type="protein sequence ID" value="MEN2792524.1"/>
    <property type="molecule type" value="Genomic_DNA"/>
</dbReference>
<dbReference type="PRINTS" id="PR01217">
    <property type="entry name" value="PRICHEXTENSN"/>
</dbReference>
<evidence type="ECO:0000313" key="5">
    <source>
        <dbReference type="Proteomes" id="UP001419910"/>
    </source>
</evidence>
<feature type="compositionally biased region" description="Pro residues" evidence="1">
    <location>
        <begin position="49"/>
        <end position="81"/>
    </location>
</feature>
<feature type="chain" id="PRO_5046985758" evidence="3">
    <location>
        <begin position="28"/>
        <end position="436"/>
    </location>
</feature>
<feature type="transmembrane region" description="Helical" evidence="2">
    <location>
        <begin position="166"/>
        <end position="190"/>
    </location>
</feature>
<organism evidence="4 5">
    <name type="scientific">Sphingomonas oligophenolica</name>
    <dbReference type="NCBI Taxonomy" id="301154"/>
    <lineage>
        <taxon>Bacteria</taxon>
        <taxon>Pseudomonadati</taxon>
        <taxon>Pseudomonadota</taxon>
        <taxon>Alphaproteobacteria</taxon>
        <taxon>Sphingomonadales</taxon>
        <taxon>Sphingomonadaceae</taxon>
        <taxon>Sphingomonas</taxon>
    </lineage>
</organism>
<protein>
    <submittedName>
        <fullName evidence="4">Uncharacterized protein</fullName>
    </submittedName>
</protein>
<evidence type="ECO:0000313" key="4">
    <source>
        <dbReference type="EMBL" id="MEN2792524.1"/>
    </source>
</evidence>
<keyword evidence="5" id="KW-1185">Reference proteome</keyword>
<keyword evidence="2" id="KW-1133">Transmembrane helix</keyword>
<gene>
    <name evidence="4" type="ORF">ABC974_23050</name>
</gene>
<evidence type="ECO:0000256" key="2">
    <source>
        <dbReference type="SAM" id="Phobius"/>
    </source>
</evidence>
<feature type="compositionally biased region" description="Pro residues" evidence="1">
    <location>
        <begin position="119"/>
        <end position="152"/>
    </location>
</feature>
<feature type="compositionally biased region" description="Low complexity" evidence="1">
    <location>
        <begin position="82"/>
        <end position="99"/>
    </location>
</feature>
<evidence type="ECO:0000256" key="3">
    <source>
        <dbReference type="SAM" id="SignalP"/>
    </source>
</evidence>
<proteinExistence type="predicted"/>
<keyword evidence="2" id="KW-0472">Membrane</keyword>
<feature type="region of interest" description="Disordered" evidence="1">
    <location>
        <begin position="33"/>
        <end position="159"/>
    </location>
</feature>
<name>A0ABU9Y9Q7_9SPHN</name>
<feature type="compositionally biased region" description="Pro residues" evidence="1">
    <location>
        <begin position="227"/>
        <end position="262"/>
    </location>
</feature>
<dbReference type="Proteomes" id="UP001419910">
    <property type="component" value="Unassembled WGS sequence"/>
</dbReference>
<sequence length="436" mass="45545">MITKLTARRMRACSVLMLGIATTAAWAQNSQTPAPAPTLIPGLEHFSLPPGPGTQPTRPTLPPPVVRTVPTPTPSPTPAPTRTPAVSRPTATPRAAPTQSVPPPLAQPRAVPSSTPVVTPTPVPTEAPATEPLPPAAEPPPIEPLPPAPAATPEPEMDHGYRLTGWQAIAAIAGGAATLFLLGWLTFLYLRRREEVLDEGEPERRAHATFDLLAGDWPQVVPTASEPSPPPPPPPPVSSPPPSPPPPSPPPASSPPPPPPSFLSPTAMASARATLDVEFKPKRAGTNLLSAAVEYEISVANSGETTARAVKADVRILSAGAEQDAILRALFAGPIEKPATAPFDLPPGETATLGGMAMMPKETLSVMTVEGRALFVPVLAINLLYEWEGGSGQTATSYVIGIDRGEGAKLAPFRLDGASRMRDDISRIPYTVSARR</sequence>
<feature type="signal peptide" evidence="3">
    <location>
        <begin position="1"/>
        <end position="27"/>
    </location>
</feature>
<evidence type="ECO:0000256" key="1">
    <source>
        <dbReference type="SAM" id="MobiDB-lite"/>
    </source>
</evidence>
<comment type="caution">
    <text evidence="4">The sequence shown here is derived from an EMBL/GenBank/DDBJ whole genome shotgun (WGS) entry which is preliminary data.</text>
</comment>
<dbReference type="RefSeq" id="WP_343889711.1">
    <property type="nucleotide sequence ID" value="NZ_BAAAEH010000023.1"/>
</dbReference>
<accession>A0ABU9Y9Q7</accession>
<feature type="region of interest" description="Disordered" evidence="1">
    <location>
        <begin position="219"/>
        <end position="266"/>
    </location>
</feature>
<reference evidence="4 5" key="1">
    <citation type="submission" date="2024-05" db="EMBL/GenBank/DDBJ databases">
        <authorList>
            <person name="Liu Q."/>
            <person name="Xin Y.-H."/>
        </authorList>
    </citation>
    <scope>NUCLEOTIDE SEQUENCE [LARGE SCALE GENOMIC DNA]</scope>
    <source>
        <strain evidence="4 5">CGMCC 1.10181</strain>
    </source>
</reference>